<dbReference type="PANTHER" id="PTHR35395">
    <property type="entry name" value="DUF6536 DOMAIN-CONTAINING PROTEIN"/>
    <property type="match status" value="1"/>
</dbReference>
<feature type="transmembrane region" description="Helical" evidence="2">
    <location>
        <begin position="21"/>
        <end position="40"/>
    </location>
</feature>
<sequence>KRPLRVSNPEGIQRSSYFVSMPWRYGIPLIAGTSGLHWLISQSLFVIISPSYQADGKVLTTICCTSTGSASKLSSRVTIMVGLVYVGFLVVLAMRDYPGDVPMASSCSAAISAACHPDEEDDEAHLFPVQWGVVSIKDGNGHGSLTTDKNVTPPEEGQRYA</sequence>
<evidence type="ECO:0000313" key="3">
    <source>
        <dbReference type="EMBL" id="KAF2822150.1"/>
    </source>
</evidence>
<accession>A0A6A6ZM64</accession>
<dbReference type="Proteomes" id="UP000799424">
    <property type="component" value="Unassembled WGS sequence"/>
</dbReference>
<feature type="transmembrane region" description="Helical" evidence="2">
    <location>
        <begin position="77"/>
        <end position="94"/>
    </location>
</feature>
<evidence type="ECO:0000256" key="2">
    <source>
        <dbReference type="SAM" id="Phobius"/>
    </source>
</evidence>
<keyword evidence="4" id="KW-1185">Reference proteome</keyword>
<dbReference type="AlphaFoldDB" id="A0A6A6ZM64"/>
<feature type="non-terminal residue" evidence="3">
    <location>
        <position position="1"/>
    </location>
</feature>
<feature type="region of interest" description="Disordered" evidence="1">
    <location>
        <begin position="138"/>
        <end position="161"/>
    </location>
</feature>
<keyword evidence="2" id="KW-1133">Transmembrane helix</keyword>
<gene>
    <name evidence="3" type="ORF">CC86DRAFT_301334</name>
</gene>
<name>A0A6A6ZM64_9PLEO</name>
<dbReference type="PANTHER" id="PTHR35395:SF1">
    <property type="entry name" value="DUF6536 DOMAIN-CONTAINING PROTEIN"/>
    <property type="match status" value="1"/>
</dbReference>
<evidence type="ECO:0000313" key="4">
    <source>
        <dbReference type="Proteomes" id="UP000799424"/>
    </source>
</evidence>
<keyword evidence="2" id="KW-0472">Membrane</keyword>
<organism evidence="3 4">
    <name type="scientific">Ophiobolus disseminans</name>
    <dbReference type="NCBI Taxonomy" id="1469910"/>
    <lineage>
        <taxon>Eukaryota</taxon>
        <taxon>Fungi</taxon>
        <taxon>Dikarya</taxon>
        <taxon>Ascomycota</taxon>
        <taxon>Pezizomycotina</taxon>
        <taxon>Dothideomycetes</taxon>
        <taxon>Pleosporomycetidae</taxon>
        <taxon>Pleosporales</taxon>
        <taxon>Pleosporineae</taxon>
        <taxon>Phaeosphaeriaceae</taxon>
        <taxon>Ophiobolus</taxon>
    </lineage>
</organism>
<reference evidence="3" key="1">
    <citation type="journal article" date="2020" name="Stud. Mycol.">
        <title>101 Dothideomycetes genomes: a test case for predicting lifestyles and emergence of pathogens.</title>
        <authorList>
            <person name="Haridas S."/>
            <person name="Albert R."/>
            <person name="Binder M."/>
            <person name="Bloem J."/>
            <person name="Labutti K."/>
            <person name="Salamov A."/>
            <person name="Andreopoulos B."/>
            <person name="Baker S."/>
            <person name="Barry K."/>
            <person name="Bills G."/>
            <person name="Bluhm B."/>
            <person name="Cannon C."/>
            <person name="Castanera R."/>
            <person name="Culley D."/>
            <person name="Daum C."/>
            <person name="Ezra D."/>
            <person name="Gonzalez J."/>
            <person name="Henrissat B."/>
            <person name="Kuo A."/>
            <person name="Liang C."/>
            <person name="Lipzen A."/>
            <person name="Lutzoni F."/>
            <person name="Magnuson J."/>
            <person name="Mondo S."/>
            <person name="Nolan M."/>
            <person name="Ohm R."/>
            <person name="Pangilinan J."/>
            <person name="Park H.-J."/>
            <person name="Ramirez L."/>
            <person name="Alfaro M."/>
            <person name="Sun H."/>
            <person name="Tritt A."/>
            <person name="Yoshinaga Y."/>
            <person name="Zwiers L.-H."/>
            <person name="Turgeon B."/>
            <person name="Goodwin S."/>
            <person name="Spatafora J."/>
            <person name="Crous P."/>
            <person name="Grigoriev I."/>
        </authorList>
    </citation>
    <scope>NUCLEOTIDE SEQUENCE</scope>
    <source>
        <strain evidence="3">CBS 113818</strain>
    </source>
</reference>
<keyword evidence="2" id="KW-0812">Transmembrane</keyword>
<dbReference type="EMBL" id="MU006235">
    <property type="protein sequence ID" value="KAF2822150.1"/>
    <property type="molecule type" value="Genomic_DNA"/>
</dbReference>
<evidence type="ECO:0000256" key="1">
    <source>
        <dbReference type="SAM" id="MobiDB-lite"/>
    </source>
</evidence>
<proteinExistence type="predicted"/>
<protein>
    <submittedName>
        <fullName evidence="3">Uncharacterized protein</fullName>
    </submittedName>
</protein>
<dbReference type="OrthoDB" id="5429634at2759"/>